<organism evidence="9 10">
    <name type="scientific">Kitasatospora indigofera</name>
    <dbReference type="NCBI Taxonomy" id="67307"/>
    <lineage>
        <taxon>Bacteria</taxon>
        <taxon>Bacillati</taxon>
        <taxon>Actinomycetota</taxon>
        <taxon>Actinomycetes</taxon>
        <taxon>Kitasatosporales</taxon>
        <taxon>Streptomycetaceae</taxon>
        <taxon>Kitasatospora</taxon>
    </lineage>
</organism>
<accession>A0A919KZ18</accession>
<dbReference type="InterPro" id="IPR011990">
    <property type="entry name" value="TPR-like_helical_dom_sf"/>
</dbReference>
<dbReference type="Pfam" id="PF13401">
    <property type="entry name" value="AAA_22"/>
    <property type="match status" value="1"/>
</dbReference>
<dbReference type="SUPFAM" id="SSF52540">
    <property type="entry name" value="P-loop containing nucleoside triphosphate hydrolases"/>
    <property type="match status" value="1"/>
</dbReference>
<dbReference type="InterPro" id="IPR001867">
    <property type="entry name" value="OmpR/PhoB-type_DNA-bd"/>
</dbReference>
<feature type="region of interest" description="Disordered" evidence="7">
    <location>
        <begin position="431"/>
        <end position="454"/>
    </location>
</feature>
<evidence type="ECO:0000256" key="3">
    <source>
        <dbReference type="ARBA" id="ARBA00023015"/>
    </source>
</evidence>
<dbReference type="GO" id="GO:0016887">
    <property type="term" value="F:ATP hydrolysis activity"/>
    <property type="evidence" value="ECO:0007669"/>
    <property type="project" value="InterPro"/>
</dbReference>
<keyword evidence="4 6" id="KW-0238">DNA-binding</keyword>
<comment type="similarity">
    <text evidence="1">Belongs to the AfsR/DnrI/RedD regulatory family.</text>
</comment>
<keyword evidence="5" id="KW-0804">Transcription</keyword>
<dbReference type="InterPro" id="IPR036388">
    <property type="entry name" value="WH-like_DNA-bd_sf"/>
</dbReference>
<keyword evidence="3" id="KW-0805">Transcription regulation</keyword>
<reference evidence="9" key="1">
    <citation type="journal article" date="2014" name="Int. J. Syst. Evol. Microbiol.">
        <title>Complete genome sequence of Corynebacterium casei LMG S-19264T (=DSM 44701T), isolated from a smear-ripened cheese.</title>
        <authorList>
            <consortium name="US DOE Joint Genome Institute (JGI-PGF)"/>
            <person name="Walter F."/>
            <person name="Albersmeier A."/>
            <person name="Kalinowski J."/>
            <person name="Ruckert C."/>
        </authorList>
    </citation>
    <scope>NUCLEOTIDE SEQUENCE</scope>
    <source>
        <strain evidence="9">JCM 4646</strain>
    </source>
</reference>
<dbReference type="Pfam" id="PF00486">
    <property type="entry name" value="Trans_reg_C"/>
    <property type="match status" value="1"/>
</dbReference>
<comment type="caution">
    <text evidence="9">The sequence shown here is derived from an EMBL/GenBank/DDBJ whole genome shotgun (WGS) entry which is preliminary data.</text>
</comment>
<feature type="compositionally biased region" description="Pro residues" evidence="7">
    <location>
        <begin position="710"/>
        <end position="722"/>
    </location>
</feature>
<dbReference type="InterPro" id="IPR005158">
    <property type="entry name" value="BTAD"/>
</dbReference>
<dbReference type="Gene3D" id="1.25.40.10">
    <property type="entry name" value="Tetratricopeptide repeat domain"/>
    <property type="match status" value="2"/>
</dbReference>
<feature type="compositionally biased region" description="Low complexity" evidence="7">
    <location>
        <begin position="680"/>
        <end position="709"/>
    </location>
</feature>
<dbReference type="Proteomes" id="UP000617734">
    <property type="component" value="Unassembled WGS sequence"/>
</dbReference>
<dbReference type="GO" id="GO:0000160">
    <property type="term" value="P:phosphorelay signal transduction system"/>
    <property type="evidence" value="ECO:0007669"/>
    <property type="project" value="UniProtKB-KW"/>
</dbReference>
<dbReference type="PRINTS" id="PR00364">
    <property type="entry name" value="DISEASERSIST"/>
</dbReference>
<feature type="compositionally biased region" description="Basic and acidic residues" evidence="7">
    <location>
        <begin position="439"/>
        <end position="448"/>
    </location>
</feature>
<dbReference type="AlphaFoldDB" id="A0A919KZ18"/>
<feature type="domain" description="OmpR/PhoB-type" evidence="8">
    <location>
        <begin position="2"/>
        <end position="100"/>
    </location>
</feature>
<dbReference type="EMBL" id="BNBO01000032">
    <property type="protein sequence ID" value="GHH77259.1"/>
    <property type="molecule type" value="Genomic_DNA"/>
</dbReference>
<dbReference type="PROSITE" id="PS51755">
    <property type="entry name" value="OMPR_PHOB"/>
    <property type="match status" value="1"/>
</dbReference>
<dbReference type="Pfam" id="PF03704">
    <property type="entry name" value="BTAD"/>
    <property type="match status" value="1"/>
</dbReference>
<feature type="region of interest" description="Disordered" evidence="7">
    <location>
        <begin position="680"/>
        <end position="737"/>
    </location>
</feature>
<evidence type="ECO:0000313" key="9">
    <source>
        <dbReference type="EMBL" id="GHH77259.1"/>
    </source>
</evidence>
<dbReference type="PANTHER" id="PTHR35807">
    <property type="entry name" value="TRANSCRIPTIONAL REGULATOR REDD-RELATED"/>
    <property type="match status" value="1"/>
</dbReference>
<evidence type="ECO:0000256" key="6">
    <source>
        <dbReference type="PROSITE-ProRule" id="PRU01091"/>
    </source>
</evidence>
<dbReference type="InterPro" id="IPR051677">
    <property type="entry name" value="AfsR-DnrI-RedD_regulator"/>
</dbReference>
<dbReference type="InterPro" id="IPR027417">
    <property type="entry name" value="P-loop_NTPase"/>
</dbReference>
<feature type="compositionally biased region" description="Low complexity" evidence="7">
    <location>
        <begin position="981"/>
        <end position="1000"/>
    </location>
</feature>
<dbReference type="SUPFAM" id="SSF46894">
    <property type="entry name" value="C-terminal effector domain of the bipartite response regulators"/>
    <property type="match status" value="1"/>
</dbReference>
<dbReference type="SUPFAM" id="SSF48452">
    <property type="entry name" value="TPR-like"/>
    <property type="match status" value="2"/>
</dbReference>
<feature type="compositionally biased region" description="Pro residues" evidence="7">
    <location>
        <begin position="133"/>
        <end position="149"/>
    </location>
</feature>
<evidence type="ECO:0000256" key="7">
    <source>
        <dbReference type="SAM" id="MobiDB-lite"/>
    </source>
</evidence>
<name>A0A919KZ18_9ACTN</name>
<feature type="compositionally biased region" description="Low complexity" evidence="7">
    <location>
        <begin position="723"/>
        <end position="734"/>
    </location>
</feature>
<feature type="region of interest" description="Disordered" evidence="7">
    <location>
        <begin position="124"/>
        <end position="154"/>
    </location>
</feature>
<evidence type="ECO:0000256" key="1">
    <source>
        <dbReference type="ARBA" id="ARBA00005820"/>
    </source>
</evidence>
<dbReference type="GO" id="GO:0006355">
    <property type="term" value="P:regulation of DNA-templated transcription"/>
    <property type="evidence" value="ECO:0007669"/>
    <property type="project" value="InterPro"/>
</dbReference>
<dbReference type="PANTHER" id="PTHR35807:SF1">
    <property type="entry name" value="TRANSCRIPTIONAL REGULATOR REDD"/>
    <property type="match status" value="1"/>
</dbReference>
<dbReference type="Gene3D" id="1.10.10.10">
    <property type="entry name" value="Winged helix-like DNA-binding domain superfamily/Winged helix DNA-binding domain"/>
    <property type="match status" value="1"/>
</dbReference>
<dbReference type="SMART" id="SM00862">
    <property type="entry name" value="Trans_reg_C"/>
    <property type="match status" value="1"/>
</dbReference>
<dbReference type="GO" id="GO:0003677">
    <property type="term" value="F:DNA binding"/>
    <property type="evidence" value="ECO:0007669"/>
    <property type="project" value="UniProtKB-UniRule"/>
</dbReference>
<feature type="DNA-binding region" description="OmpR/PhoB-type" evidence="6">
    <location>
        <begin position="2"/>
        <end position="100"/>
    </location>
</feature>
<gene>
    <name evidence="9" type="ORF">GCM10018781_50390</name>
</gene>
<evidence type="ECO:0000256" key="5">
    <source>
        <dbReference type="ARBA" id="ARBA00023163"/>
    </source>
</evidence>
<evidence type="ECO:0000313" key="10">
    <source>
        <dbReference type="Proteomes" id="UP000617734"/>
    </source>
</evidence>
<sequence length="1000" mass="103527">MAGTRARGGMRIDLLGAVTVRRDCGTTVTPSAPKRRALLAALAVELDQVVPTDRLVELVWDGAPPATARAALQGHVTGLRRLLDGRLVLATRGAGYTLTGGPEQVDAVRFERLCGRAGVLLPGRPHAAGPAPADRPGPAGPPSPAPPPAAVRTGSEDPALALLRTALDLWRGPALTDCGSDLLRRRAAPRLAGLRARALDRLAEGLCRLDRGSEVVAELIEAVPARPADQRLAVRLVDCLDQAGRRAEARSWYDRVTAQLSSAPGPALRLAGERVAGRSPSRTAAVAGSWPAAAGGLPCPAPSQLPRASRRFAGRAAELARLDAATATGSEARPVLVTGPAGVGKSSLVQHWAHRAADRFPDGVLHADLRGFDERDPREPAEVLAGFLAALGVAGSALPASLDARARRYRELLTGRRILIVLDNARSHRQVAPLLPDPPPDHAPEDALRTAPDATPDTALDAERAWAGPVTVITSRGRLRDLLVHEAVTPIPLDVLTPAEALELLGRATDPARVAAEPRAAAELAERCDRLPLALRLAAARLAARPDWTLADLVAELAVERAAPTGPGAPGVGAALDLTCRTLPPAAARLFALLGLHPGVVVDPGAAAVLAEVTPAEARRLLARLDAVHLLEESAPGLFARRELVRLHSAGLAAELPAGQGPAALDRLIEHYLAATAAAVSSTDSTTGRPSATPPSAVTTPPSTVTPIRPLAPAPAPSPPAGRTPAPAAAARTAGDWFDREEPAVRGLVLRAEQHGRSAAAWRLAHRAGALYAKAEDRRAEWWTTAESGLRAARACADPAAVARLTTDLAVILVGRPDVRAALGLLDQALASADLIGDPVLRHHCRARVADVLVRAGRPDRAVPLLADVVARARTLPDDRLLARALDELAGAQLAGGAPGPALAHADEAVRILAAHPDATETVRATHTRAEALHALGRHGAALTTVRLALALGRTQADPGVAARSHALLATVLHTLGGSGSSSTDGAGPAGRRAATGADR</sequence>
<dbReference type="InterPro" id="IPR049945">
    <property type="entry name" value="AAA_22"/>
</dbReference>
<evidence type="ECO:0000256" key="2">
    <source>
        <dbReference type="ARBA" id="ARBA00023012"/>
    </source>
</evidence>
<protein>
    <submittedName>
        <fullName evidence="9">SARP family transcriptional regulator</fullName>
    </submittedName>
</protein>
<keyword evidence="10" id="KW-1185">Reference proteome</keyword>
<proteinExistence type="inferred from homology"/>
<evidence type="ECO:0000256" key="4">
    <source>
        <dbReference type="ARBA" id="ARBA00023125"/>
    </source>
</evidence>
<reference evidence="9" key="2">
    <citation type="submission" date="2020-09" db="EMBL/GenBank/DDBJ databases">
        <authorList>
            <person name="Sun Q."/>
            <person name="Ohkuma M."/>
        </authorList>
    </citation>
    <scope>NUCLEOTIDE SEQUENCE</scope>
    <source>
        <strain evidence="9">JCM 4646</strain>
    </source>
</reference>
<feature type="region of interest" description="Disordered" evidence="7">
    <location>
        <begin position="978"/>
        <end position="1000"/>
    </location>
</feature>
<dbReference type="Gene3D" id="3.40.50.300">
    <property type="entry name" value="P-loop containing nucleotide triphosphate hydrolases"/>
    <property type="match status" value="1"/>
</dbReference>
<keyword evidence="2" id="KW-0902">Two-component regulatory system</keyword>
<dbReference type="SMART" id="SM01043">
    <property type="entry name" value="BTAD"/>
    <property type="match status" value="1"/>
</dbReference>
<dbReference type="InterPro" id="IPR016032">
    <property type="entry name" value="Sig_transdc_resp-reg_C-effctor"/>
</dbReference>
<evidence type="ECO:0000259" key="8">
    <source>
        <dbReference type="PROSITE" id="PS51755"/>
    </source>
</evidence>